<evidence type="ECO:0000256" key="3">
    <source>
        <dbReference type="SAM" id="MobiDB-lite"/>
    </source>
</evidence>
<feature type="chain" id="PRO_5013573988" evidence="4">
    <location>
        <begin position="37"/>
        <end position="354"/>
    </location>
</feature>
<keyword evidence="2 4" id="KW-0732">Signal</keyword>
<keyword evidence="6" id="KW-1185">Reference proteome</keyword>
<evidence type="ECO:0000256" key="2">
    <source>
        <dbReference type="ARBA" id="ARBA00022729"/>
    </source>
</evidence>
<proteinExistence type="inferred from homology"/>
<feature type="compositionally biased region" description="Basic and acidic residues" evidence="3">
    <location>
        <begin position="343"/>
        <end position="354"/>
    </location>
</feature>
<comment type="caution">
    <text evidence="5">The sequence shown here is derived from an EMBL/GenBank/DDBJ whole genome shotgun (WGS) entry which is preliminary data.</text>
</comment>
<feature type="compositionally biased region" description="Low complexity" evidence="3">
    <location>
        <begin position="94"/>
        <end position="122"/>
    </location>
</feature>
<name>A0A2G9CE25_9BURK</name>
<evidence type="ECO:0000313" key="6">
    <source>
        <dbReference type="Proteomes" id="UP000231501"/>
    </source>
</evidence>
<dbReference type="AlphaFoldDB" id="A0A2G9CE25"/>
<comment type="similarity">
    <text evidence="1">Belongs to the MlaA family.</text>
</comment>
<dbReference type="EMBL" id="PEOG01000008">
    <property type="protein sequence ID" value="PIM54673.1"/>
    <property type="molecule type" value="Genomic_DNA"/>
</dbReference>
<organism evidence="5 6">
    <name type="scientific">Roseateles chitinivorans</name>
    <dbReference type="NCBI Taxonomy" id="2917965"/>
    <lineage>
        <taxon>Bacteria</taxon>
        <taxon>Pseudomonadati</taxon>
        <taxon>Pseudomonadota</taxon>
        <taxon>Betaproteobacteria</taxon>
        <taxon>Burkholderiales</taxon>
        <taxon>Sphaerotilaceae</taxon>
        <taxon>Roseateles</taxon>
    </lineage>
</organism>
<feature type="signal peptide" evidence="4">
    <location>
        <begin position="1"/>
        <end position="36"/>
    </location>
</feature>
<sequence>MTTTTTTGPALRARRTDLAAALLSAALLGAAAPAMARFQADPVIAPPLDVALATPLALTAPVPAELRQAAADDIDAAGKAASAADEAPEGQDQAASAPASGSAAEPAVAGQAGAAAAAADAPAPGPRVRNRLDPWERWNRKVFNFNEKLDEHVLRPVATAYSDLVPQPARQAVDNFFGNFSDAWSAVNLFLQGRFKNGASQTMRVAVNSVFGIAGLIDIATPAGLEKTSEDLGRTLGYWGVKTGPYIVWPLLGPSSLRDSVTLPVNAYYSPAYLFDDGEYKFAITALQVINTRANLLRVTDMLDGIALDKYTFVRDAYLQRRNIKSHKEQQEDDDDDYEVITPDEKPVNPQGDR</sequence>
<dbReference type="GO" id="GO:0016020">
    <property type="term" value="C:membrane"/>
    <property type="evidence" value="ECO:0007669"/>
    <property type="project" value="InterPro"/>
</dbReference>
<dbReference type="Proteomes" id="UP000231501">
    <property type="component" value="Unassembled WGS sequence"/>
</dbReference>
<dbReference type="RefSeq" id="WP_099860055.1">
    <property type="nucleotide sequence ID" value="NZ_PEOG01000008.1"/>
</dbReference>
<gene>
    <name evidence="5" type="ORF">CS062_03375</name>
</gene>
<dbReference type="PRINTS" id="PR01805">
    <property type="entry name" value="VACJLIPOPROT"/>
</dbReference>
<dbReference type="OrthoDB" id="9785326at2"/>
<feature type="region of interest" description="Disordered" evidence="3">
    <location>
        <begin position="325"/>
        <end position="354"/>
    </location>
</feature>
<dbReference type="InterPro" id="IPR007428">
    <property type="entry name" value="MlaA"/>
</dbReference>
<evidence type="ECO:0000313" key="5">
    <source>
        <dbReference type="EMBL" id="PIM54673.1"/>
    </source>
</evidence>
<accession>A0A2G9CE25</accession>
<feature type="region of interest" description="Disordered" evidence="3">
    <location>
        <begin position="77"/>
        <end position="131"/>
    </location>
</feature>
<evidence type="ECO:0000256" key="1">
    <source>
        <dbReference type="ARBA" id="ARBA00010634"/>
    </source>
</evidence>
<dbReference type="Pfam" id="PF04333">
    <property type="entry name" value="MlaA"/>
    <property type="match status" value="1"/>
</dbReference>
<dbReference type="PANTHER" id="PTHR30035:SF3">
    <property type="entry name" value="INTERMEMBRANE PHOSPHOLIPID TRANSPORT SYSTEM LIPOPROTEIN MLAA"/>
    <property type="match status" value="1"/>
</dbReference>
<dbReference type="GO" id="GO:0120010">
    <property type="term" value="P:intermembrane phospholipid transfer"/>
    <property type="evidence" value="ECO:0007669"/>
    <property type="project" value="TreeGrafter"/>
</dbReference>
<reference evidence="5 6" key="1">
    <citation type="submission" date="2017-11" db="EMBL/GenBank/DDBJ databases">
        <title>Draft genome sequence of Mitsuaria sp. HWN-4.</title>
        <authorList>
            <person name="Gundlapally S.R."/>
        </authorList>
    </citation>
    <scope>NUCLEOTIDE SEQUENCE [LARGE SCALE GENOMIC DNA]</scope>
    <source>
        <strain evidence="5 6">HWN-4</strain>
    </source>
</reference>
<protein>
    <submittedName>
        <fullName evidence="5">ABC transporter</fullName>
    </submittedName>
</protein>
<evidence type="ECO:0000256" key="4">
    <source>
        <dbReference type="SAM" id="SignalP"/>
    </source>
</evidence>
<dbReference type="PANTHER" id="PTHR30035">
    <property type="entry name" value="LIPOPROTEIN VACJ-RELATED"/>
    <property type="match status" value="1"/>
</dbReference>